<evidence type="ECO:0000313" key="1">
    <source>
        <dbReference type="EMBL" id="MBP1932843.1"/>
    </source>
</evidence>
<organism evidence="1 2">
    <name type="scientific">Ammoniphilus resinae</name>
    <dbReference type="NCBI Taxonomy" id="861532"/>
    <lineage>
        <taxon>Bacteria</taxon>
        <taxon>Bacillati</taxon>
        <taxon>Bacillota</taxon>
        <taxon>Bacilli</taxon>
        <taxon>Bacillales</taxon>
        <taxon>Paenibacillaceae</taxon>
        <taxon>Aneurinibacillus group</taxon>
        <taxon>Ammoniphilus</taxon>
    </lineage>
</organism>
<gene>
    <name evidence="1" type="ORF">J2Z37_002854</name>
</gene>
<dbReference type="EMBL" id="JAGGKT010000008">
    <property type="protein sequence ID" value="MBP1932843.1"/>
    <property type="molecule type" value="Genomic_DNA"/>
</dbReference>
<proteinExistence type="predicted"/>
<reference evidence="1 2" key="1">
    <citation type="submission" date="2021-03" db="EMBL/GenBank/DDBJ databases">
        <title>Genomic Encyclopedia of Type Strains, Phase IV (KMG-IV): sequencing the most valuable type-strain genomes for metagenomic binning, comparative biology and taxonomic classification.</title>
        <authorList>
            <person name="Goeker M."/>
        </authorList>
    </citation>
    <scope>NUCLEOTIDE SEQUENCE [LARGE SCALE GENOMIC DNA]</scope>
    <source>
        <strain evidence="1 2">DSM 24738</strain>
    </source>
</reference>
<name>A0ABS4GRE9_9BACL</name>
<dbReference type="Proteomes" id="UP001519343">
    <property type="component" value="Unassembled WGS sequence"/>
</dbReference>
<evidence type="ECO:0000313" key="2">
    <source>
        <dbReference type="Proteomes" id="UP001519343"/>
    </source>
</evidence>
<accession>A0ABS4GRE9</accession>
<protein>
    <recommendedName>
        <fullName evidence="3">DNA alkylation repair protein</fullName>
    </recommendedName>
</protein>
<sequence length="85" mass="9758">MHEPYFCPNCKTNRTRFNIIQQVPIAVKMDPASGNVIERYDEVITDPFHNPYRGSEYKVQCASCSIINDEEVFIKAAQHNPRGTI</sequence>
<evidence type="ECO:0008006" key="3">
    <source>
        <dbReference type="Google" id="ProtNLM"/>
    </source>
</evidence>
<comment type="caution">
    <text evidence="1">The sequence shown here is derived from an EMBL/GenBank/DDBJ whole genome shotgun (WGS) entry which is preliminary data.</text>
</comment>
<keyword evidence="2" id="KW-1185">Reference proteome</keyword>
<dbReference type="RefSeq" id="WP_209810877.1">
    <property type="nucleotide sequence ID" value="NZ_JAGGKT010000008.1"/>
</dbReference>